<dbReference type="Pfam" id="PF12756">
    <property type="entry name" value="zf-C2H2_2"/>
    <property type="match status" value="1"/>
</dbReference>
<keyword evidence="16" id="KW-1185">Reference proteome</keyword>
<evidence type="ECO:0000256" key="13">
    <source>
        <dbReference type="SAM" id="MobiDB-lite"/>
    </source>
</evidence>
<feature type="region of interest" description="Disordered" evidence="13">
    <location>
        <begin position="604"/>
        <end position="638"/>
    </location>
</feature>
<keyword evidence="2" id="KW-0217">Developmental protein</keyword>
<keyword evidence="11" id="KW-0539">Nucleus</keyword>
<protein>
    <submittedName>
        <fullName evidence="15">Protein tiptop</fullName>
    </submittedName>
</protein>
<feature type="domain" description="C2H2-type" evidence="14">
    <location>
        <begin position="574"/>
        <end position="602"/>
    </location>
</feature>
<dbReference type="EMBL" id="LJIJ01000121">
    <property type="protein sequence ID" value="ODN02198.1"/>
    <property type="molecule type" value="Genomic_DNA"/>
</dbReference>
<dbReference type="SMART" id="SM00355">
    <property type="entry name" value="ZnF_C2H2"/>
    <property type="match status" value="3"/>
</dbReference>
<keyword evidence="7" id="KW-0862">Zinc</keyword>
<dbReference type="Proteomes" id="UP000094527">
    <property type="component" value="Unassembled WGS sequence"/>
</dbReference>
<dbReference type="Pfam" id="PF13894">
    <property type="entry name" value="zf-C2H2_4"/>
    <property type="match status" value="1"/>
</dbReference>
<feature type="region of interest" description="Disordered" evidence="13">
    <location>
        <begin position="494"/>
        <end position="567"/>
    </location>
</feature>
<dbReference type="Pfam" id="PF00096">
    <property type="entry name" value="zf-C2H2"/>
    <property type="match status" value="1"/>
</dbReference>
<keyword evidence="4" id="KW-0479">Metal-binding</keyword>
<dbReference type="GO" id="GO:0008270">
    <property type="term" value="F:zinc ion binding"/>
    <property type="evidence" value="ECO:0007669"/>
    <property type="project" value="UniProtKB-KW"/>
</dbReference>
<evidence type="ECO:0000256" key="7">
    <source>
        <dbReference type="ARBA" id="ARBA00022833"/>
    </source>
</evidence>
<dbReference type="InterPro" id="IPR013087">
    <property type="entry name" value="Znf_C2H2_type"/>
</dbReference>
<name>A0A1D2NAB3_ORCCI</name>
<keyword evidence="6 12" id="KW-0863">Zinc-finger</keyword>
<reference evidence="15 16" key="1">
    <citation type="journal article" date="2016" name="Genome Biol. Evol.">
        <title>Gene Family Evolution Reflects Adaptation to Soil Environmental Stressors in the Genome of the Collembolan Orchesella cincta.</title>
        <authorList>
            <person name="Faddeeva-Vakhrusheva A."/>
            <person name="Derks M.F."/>
            <person name="Anvar S.Y."/>
            <person name="Agamennone V."/>
            <person name="Suring W."/>
            <person name="Smit S."/>
            <person name="van Straalen N.M."/>
            <person name="Roelofs D."/>
        </authorList>
    </citation>
    <scope>NUCLEOTIDE SEQUENCE [LARGE SCALE GENOMIC DNA]</scope>
    <source>
        <tissue evidence="15">Mixed pool</tissue>
    </source>
</reference>
<evidence type="ECO:0000256" key="11">
    <source>
        <dbReference type="ARBA" id="ARBA00023242"/>
    </source>
</evidence>
<keyword evidence="9" id="KW-0238">DNA-binding</keyword>
<feature type="compositionally biased region" description="Low complexity" evidence="13">
    <location>
        <begin position="604"/>
        <end position="636"/>
    </location>
</feature>
<evidence type="ECO:0000256" key="9">
    <source>
        <dbReference type="ARBA" id="ARBA00023125"/>
    </source>
</evidence>
<dbReference type="GO" id="GO:0003677">
    <property type="term" value="F:DNA binding"/>
    <property type="evidence" value="ECO:0007669"/>
    <property type="project" value="UniProtKB-KW"/>
</dbReference>
<dbReference type="OMA" id="PRAYIAM"/>
<evidence type="ECO:0000313" key="15">
    <source>
        <dbReference type="EMBL" id="ODN02198.1"/>
    </source>
</evidence>
<feature type="region of interest" description="Disordered" evidence="13">
    <location>
        <begin position="354"/>
        <end position="474"/>
    </location>
</feature>
<comment type="similarity">
    <text evidence="1">Belongs to the teashirt C2H2-type zinc-finger protein family.</text>
</comment>
<dbReference type="PANTHER" id="PTHR12487:SF7">
    <property type="entry name" value="PROTEIN TEASHIRT-RELATED"/>
    <property type="match status" value="1"/>
</dbReference>
<evidence type="ECO:0000256" key="5">
    <source>
        <dbReference type="ARBA" id="ARBA00022737"/>
    </source>
</evidence>
<sequence length="651" mass="69816">MPRAYIAMIKFILQCLYFSVDIIIETFELNTAFSCIPETVQLPRKLVRGQDVWLGKGAEQTRQILKCMWCGQSFRSLAEMTAHMQQTQHYTNIISQEQLISWRSAEDSKSPSSNSHVSAVLTCKVCDQAFSSLKELSNHMVKNSHYKEHIMRSITESGSRRRQSREKRKKSLPVRKLLELERANSEMSKKEIKITCEKCNEKIPAPVFVDHLRVCDTGSSRRNSMSGQPMVVSSRSTGSIDSCSNATSEENRSPPPAVQDLSSKDSNSNTNSSGKGSSESSSVINAIEKMIEKSFDYRNRGAGGTPSNNSTSGGPTGNSPNCTSPGLGATSILKRLGIDESVDYTKPLILDAPMGTPLGGGGPPSSGSQVIPKYSSQRPRSTSSSDKSEETSTTKPQSGCSPALSPARSTVSSNSLSPPPNSNNSSSQAKEDGSKSSLSALSSMFESIGGSGSGNHSDHSGKGGSANNSGISQQGHHPLAALQKLCDIKADVTTNANSSRPTSTNSNHSNHSYRDGHFNTTSPDRIMTPSRATSSTPPCWPTTADVPSKSPSSTASSTNAERGGGGDRAGDQIFKCSYCDTPFLSKGAYRHHMAKMHFIKEKSPSTIPSSLVSSSTPEIANNNSTSTTNNSDSPTSKFIKYTELAKQLSSK</sequence>
<feature type="compositionally biased region" description="Low complexity" evidence="13">
    <location>
        <begin position="412"/>
        <end position="427"/>
    </location>
</feature>
<dbReference type="PROSITE" id="PS00028">
    <property type="entry name" value="ZINC_FINGER_C2H2_1"/>
    <property type="match status" value="3"/>
</dbReference>
<dbReference type="OrthoDB" id="5815793at2759"/>
<evidence type="ECO:0000256" key="2">
    <source>
        <dbReference type="ARBA" id="ARBA00022473"/>
    </source>
</evidence>
<dbReference type="GO" id="GO:0000981">
    <property type="term" value="F:DNA-binding transcription factor activity, RNA polymerase II-specific"/>
    <property type="evidence" value="ECO:0007669"/>
    <property type="project" value="TreeGrafter"/>
</dbReference>
<evidence type="ECO:0000256" key="4">
    <source>
        <dbReference type="ARBA" id="ARBA00022723"/>
    </source>
</evidence>
<evidence type="ECO:0000256" key="12">
    <source>
        <dbReference type="PROSITE-ProRule" id="PRU00042"/>
    </source>
</evidence>
<evidence type="ECO:0000256" key="8">
    <source>
        <dbReference type="ARBA" id="ARBA00023015"/>
    </source>
</evidence>
<feature type="domain" description="C2H2-type" evidence="14">
    <location>
        <begin position="65"/>
        <end position="89"/>
    </location>
</feature>
<feature type="compositionally biased region" description="Basic residues" evidence="13">
    <location>
        <begin position="160"/>
        <end position="173"/>
    </location>
</feature>
<dbReference type="InterPro" id="IPR041661">
    <property type="entry name" value="ZN622/Rei1/Reh1_Znf-C2H2"/>
</dbReference>
<feature type="compositionally biased region" description="Low complexity" evidence="13">
    <location>
        <begin position="264"/>
        <end position="282"/>
    </location>
</feature>
<evidence type="ECO:0000259" key="14">
    <source>
        <dbReference type="PROSITE" id="PS50157"/>
    </source>
</evidence>
<evidence type="ECO:0000313" key="16">
    <source>
        <dbReference type="Proteomes" id="UP000094527"/>
    </source>
</evidence>
<dbReference type="PROSITE" id="PS50157">
    <property type="entry name" value="ZINC_FINGER_C2H2_2"/>
    <property type="match status" value="3"/>
</dbReference>
<accession>A0A1D2NAB3</accession>
<keyword evidence="10" id="KW-0804">Transcription</keyword>
<feature type="compositionally biased region" description="Low complexity" evidence="13">
    <location>
        <begin position="547"/>
        <end position="561"/>
    </location>
</feature>
<evidence type="ECO:0000256" key="3">
    <source>
        <dbReference type="ARBA" id="ARBA00022491"/>
    </source>
</evidence>
<proteinExistence type="inferred from homology"/>
<dbReference type="Gene3D" id="3.30.160.60">
    <property type="entry name" value="Classic Zinc Finger"/>
    <property type="match status" value="1"/>
</dbReference>
<dbReference type="STRING" id="48709.A0A1D2NAB3"/>
<organism evidence="15 16">
    <name type="scientific">Orchesella cincta</name>
    <name type="common">Springtail</name>
    <name type="synonym">Podura cincta</name>
    <dbReference type="NCBI Taxonomy" id="48709"/>
    <lineage>
        <taxon>Eukaryota</taxon>
        <taxon>Metazoa</taxon>
        <taxon>Ecdysozoa</taxon>
        <taxon>Arthropoda</taxon>
        <taxon>Hexapoda</taxon>
        <taxon>Collembola</taxon>
        <taxon>Entomobryomorpha</taxon>
        <taxon>Entomobryoidea</taxon>
        <taxon>Orchesellidae</taxon>
        <taxon>Orchesellinae</taxon>
        <taxon>Orchesella</taxon>
    </lineage>
</organism>
<keyword evidence="3" id="KW-0678">Repressor</keyword>
<dbReference type="GO" id="GO:0005634">
    <property type="term" value="C:nucleus"/>
    <property type="evidence" value="ECO:0007669"/>
    <property type="project" value="TreeGrafter"/>
</dbReference>
<keyword evidence="5" id="KW-0677">Repeat</keyword>
<dbReference type="AlphaFoldDB" id="A0A1D2NAB3"/>
<feature type="region of interest" description="Disordered" evidence="13">
    <location>
        <begin position="151"/>
        <end position="173"/>
    </location>
</feature>
<feature type="compositionally biased region" description="Low complexity" evidence="13">
    <location>
        <begin position="494"/>
        <end position="510"/>
    </location>
</feature>
<evidence type="ECO:0000256" key="1">
    <source>
        <dbReference type="ARBA" id="ARBA00007158"/>
    </source>
</evidence>
<dbReference type="InterPro" id="IPR027008">
    <property type="entry name" value="Teashirt_fam"/>
</dbReference>
<feature type="compositionally biased region" description="Polar residues" evidence="13">
    <location>
        <begin position="218"/>
        <end position="248"/>
    </location>
</feature>
<feature type="compositionally biased region" description="Low complexity" evidence="13">
    <location>
        <begin position="305"/>
        <end position="321"/>
    </location>
</feature>
<feature type="region of interest" description="Disordered" evidence="13">
    <location>
        <begin position="218"/>
        <end position="283"/>
    </location>
</feature>
<feature type="region of interest" description="Disordered" evidence="13">
    <location>
        <begin position="297"/>
        <end position="326"/>
    </location>
</feature>
<keyword evidence="8" id="KW-0805">Transcription regulation</keyword>
<feature type="domain" description="C2H2-type" evidence="14">
    <location>
        <begin position="121"/>
        <end position="150"/>
    </location>
</feature>
<dbReference type="PANTHER" id="PTHR12487">
    <property type="entry name" value="TEASHIRT-RELATED"/>
    <property type="match status" value="1"/>
</dbReference>
<comment type="caution">
    <text evidence="15">The sequence shown here is derived from an EMBL/GenBank/DDBJ whole genome shotgun (WGS) entry which is preliminary data.</text>
</comment>
<evidence type="ECO:0000256" key="10">
    <source>
        <dbReference type="ARBA" id="ARBA00023163"/>
    </source>
</evidence>
<gene>
    <name evidence="15" type="ORF">Ocin01_04487</name>
</gene>
<evidence type="ECO:0000256" key="6">
    <source>
        <dbReference type="ARBA" id="ARBA00022771"/>
    </source>
</evidence>
<feature type="compositionally biased region" description="Low complexity" evidence="13">
    <location>
        <begin position="375"/>
        <end position="385"/>
    </location>
</feature>